<evidence type="ECO:0000313" key="1">
    <source>
        <dbReference type="EMBL" id="CEK55816.1"/>
    </source>
</evidence>
<proteinExistence type="predicted"/>
<reference evidence="1" key="1">
    <citation type="submission" date="2014-12" db="EMBL/GenBank/DDBJ databases">
        <title>Insight into the proteome of Arion vulgaris.</title>
        <authorList>
            <person name="Aradska J."/>
            <person name="Bulat T."/>
            <person name="Smidak R."/>
            <person name="Sarate P."/>
            <person name="Gangsoo J."/>
            <person name="Sialana F."/>
            <person name="Bilban M."/>
            <person name="Lubec G."/>
        </authorList>
    </citation>
    <scope>NUCLEOTIDE SEQUENCE</scope>
    <source>
        <tissue evidence="1">Skin</tissue>
    </source>
</reference>
<dbReference type="InterPro" id="IPR000048">
    <property type="entry name" value="IQ_motif_EF-hand-BS"/>
</dbReference>
<feature type="non-terminal residue" evidence="1">
    <location>
        <position position="1"/>
    </location>
</feature>
<sequence length="91" mass="11025">DIQRIFRGYVARNVYKSLLSEERWKKEEARKAAVRIQRMYRRHLTRKHNIYNRPNLDPEIVQWSKDLQEIQSENATKRQAKLASLSNELRS</sequence>
<name>A0A0B6YJ33_9EUPU</name>
<dbReference type="PROSITE" id="PS50096">
    <property type="entry name" value="IQ"/>
    <property type="match status" value="2"/>
</dbReference>
<protein>
    <submittedName>
        <fullName evidence="1">Uncharacterized protein</fullName>
    </submittedName>
</protein>
<dbReference type="AlphaFoldDB" id="A0A0B6YJ33"/>
<dbReference type="Gene3D" id="1.20.5.190">
    <property type="match status" value="1"/>
</dbReference>
<dbReference type="Pfam" id="PF00612">
    <property type="entry name" value="IQ"/>
    <property type="match status" value="2"/>
</dbReference>
<gene>
    <name evidence="1" type="primary">ORF26115</name>
</gene>
<feature type="non-terminal residue" evidence="1">
    <location>
        <position position="91"/>
    </location>
</feature>
<organism evidence="1">
    <name type="scientific">Arion vulgaris</name>
    <dbReference type="NCBI Taxonomy" id="1028688"/>
    <lineage>
        <taxon>Eukaryota</taxon>
        <taxon>Metazoa</taxon>
        <taxon>Spiralia</taxon>
        <taxon>Lophotrochozoa</taxon>
        <taxon>Mollusca</taxon>
        <taxon>Gastropoda</taxon>
        <taxon>Heterobranchia</taxon>
        <taxon>Euthyneura</taxon>
        <taxon>Panpulmonata</taxon>
        <taxon>Eupulmonata</taxon>
        <taxon>Stylommatophora</taxon>
        <taxon>Helicina</taxon>
        <taxon>Arionoidea</taxon>
        <taxon>Arionidae</taxon>
        <taxon>Arion</taxon>
    </lineage>
</organism>
<accession>A0A0B6YJ33</accession>
<dbReference type="EMBL" id="HACG01008951">
    <property type="protein sequence ID" value="CEK55816.1"/>
    <property type="molecule type" value="Transcribed_RNA"/>
</dbReference>